<sequence>MDPGLLSMVDFNNIFLPLQQSQQAAYIIVASMVVFVCDLFYTLPDEVEYIWKVTAFVVACIFFGMTLYKLRKNALEIGVTNAKMAHSPIYRAFIRGGAVSFLSVALIIPIAAGITIGVNNPITISCESWISLALSLASKVVCPKNIVPGHQILGYPSSRVVYHRYVASMIRAASFDWNVFDDPTTSLHSRHDLSGSVRNYFAAKLPSTLTSCETGASAYVDWNQARETAGEVFLTVPSYPMLGCLAFSGRREVTLAVWVTAFVIAAIFFAMTIYKLYQNVAVMDAGLSNASNAKSALRRSSKSPIYNAFIRGGALSFLLVALVIPINAGITIGLNNPFIVSCEPWISFALSLAGTRLILTLRHADAKVQSSGGEQSILGMETWEAGLDGRSTRLSSPIAFGSE</sequence>
<name>A0A409YPC6_9AGAR</name>
<keyword evidence="1" id="KW-1133">Transmembrane helix</keyword>
<keyword evidence="1" id="KW-0472">Membrane</keyword>
<feature type="domain" description="DUF6533" evidence="2">
    <location>
        <begin position="26"/>
        <end position="63"/>
    </location>
</feature>
<evidence type="ECO:0000313" key="4">
    <source>
        <dbReference type="Proteomes" id="UP000284842"/>
    </source>
</evidence>
<protein>
    <recommendedName>
        <fullName evidence="2">DUF6533 domain-containing protein</fullName>
    </recommendedName>
</protein>
<dbReference type="EMBL" id="NHTK01000884">
    <property type="protein sequence ID" value="PPR04856.1"/>
    <property type="molecule type" value="Genomic_DNA"/>
</dbReference>
<dbReference type="AlphaFoldDB" id="A0A409YPC6"/>
<feature type="transmembrane region" description="Helical" evidence="1">
    <location>
        <begin position="255"/>
        <end position="274"/>
    </location>
</feature>
<feature type="transmembrane region" description="Helical" evidence="1">
    <location>
        <begin position="308"/>
        <end position="332"/>
    </location>
</feature>
<feature type="transmembrane region" description="Helical" evidence="1">
    <location>
        <begin position="92"/>
        <end position="118"/>
    </location>
</feature>
<evidence type="ECO:0000256" key="1">
    <source>
        <dbReference type="SAM" id="Phobius"/>
    </source>
</evidence>
<accession>A0A409YPC6</accession>
<organism evidence="3 4">
    <name type="scientific">Panaeolus cyanescens</name>
    <dbReference type="NCBI Taxonomy" id="181874"/>
    <lineage>
        <taxon>Eukaryota</taxon>
        <taxon>Fungi</taxon>
        <taxon>Dikarya</taxon>
        <taxon>Basidiomycota</taxon>
        <taxon>Agaricomycotina</taxon>
        <taxon>Agaricomycetes</taxon>
        <taxon>Agaricomycetidae</taxon>
        <taxon>Agaricales</taxon>
        <taxon>Agaricineae</taxon>
        <taxon>Galeropsidaceae</taxon>
        <taxon>Panaeolus</taxon>
    </lineage>
</organism>
<evidence type="ECO:0000313" key="3">
    <source>
        <dbReference type="EMBL" id="PPR04856.1"/>
    </source>
</evidence>
<keyword evidence="1" id="KW-0812">Transmembrane</keyword>
<dbReference type="Proteomes" id="UP000284842">
    <property type="component" value="Unassembled WGS sequence"/>
</dbReference>
<gene>
    <name evidence="3" type="ORF">CVT24_007244</name>
</gene>
<dbReference type="Pfam" id="PF20151">
    <property type="entry name" value="DUF6533"/>
    <property type="match status" value="1"/>
</dbReference>
<dbReference type="OrthoDB" id="3349377at2759"/>
<reference evidence="3 4" key="1">
    <citation type="journal article" date="2018" name="Evol. Lett.">
        <title>Horizontal gene cluster transfer increased hallucinogenic mushroom diversity.</title>
        <authorList>
            <person name="Reynolds H.T."/>
            <person name="Vijayakumar V."/>
            <person name="Gluck-Thaler E."/>
            <person name="Korotkin H.B."/>
            <person name="Matheny P.B."/>
            <person name="Slot J.C."/>
        </authorList>
    </citation>
    <scope>NUCLEOTIDE SEQUENCE [LARGE SCALE GENOMIC DNA]</scope>
    <source>
        <strain evidence="3 4">2629</strain>
    </source>
</reference>
<keyword evidence="4" id="KW-1185">Reference proteome</keyword>
<proteinExistence type="predicted"/>
<comment type="caution">
    <text evidence="3">The sequence shown here is derived from an EMBL/GenBank/DDBJ whole genome shotgun (WGS) entry which is preliminary data.</text>
</comment>
<feature type="transmembrane region" description="Helical" evidence="1">
    <location>
        <begin position="24"/>
        <end position="43"/>
    </location>
</feature>
<feature type="transmembrane region" description="Helical" evidence="1">
    <location>
        <begin position="49"/>
        <end position="71"/>
    </location>
</feature>
<evidence type="ECO:0000259" key="2">
    <source>
        <dbReference type="Pfam" id="PF20151"/>
    </source>
</evidence>
<dbReference type="InParanoid" id="A0A409YPC6"/>
<dbReference type="InterPro" id="IPR045340">
    <property type="entry name" value="DUF6533"/>
</dbReference>